<accession>A0ABU0MJR2</accession>
<dbReference type="RefSeq" id="WP_209982494.1">
    <property type="nucleotide sequence ID" value="NZ_JAGINO010000008.1"/>
</dbReference>
<name>A0ABU0MJR2_9PROT</name>
<dbReference type="EMBL" id="JAUSVU010000008">
    <property type="protein sequence ID" value="MDQ0533698.1"/>
    <property type="molecule type" value="Genomic_DNA"/>
</dbReference>
<comment type="caution">
    <text evidence="3">The sequence shown here is derived from an EMBL/GenBank/DDBJ whole genome shotgun (WGS) entry which is preliminary data.</text>
</comment>
<evidence type="ECO:0000313" key="4">
    <source>
        <dbReference type="Proteomes" id="UP001244552"/>
    </source>
</evidence>
<feature type="region of interest" description="Disordered" evidence="1">
    <location>
        <begin position="148"/>
        <end position="173"/>
    </location>
</feature>
<protein>
    <submittedName>
        <fullName evidence="3">Uncharacterized protein</fullName>
    </submittedName>
</protein>
<evidence type="ECO:0000256" key="1">
    <source>
        <dbReference type="SAM" id="MobiDB-lite"/>
    </source>
</evidence>
<evidence type="ECO:0000313" key="3">
    <source>
        <dbReference type="EMBL" id="MDQ0533698.1"/>
    </source>
</evidence>
<organism evidence="3 4">
    <name type="scientific">Azospirillum picis</name>
    <dbReference type="NCBI Taxonomy" id="488438"/>
    <lineage>
        <taxon>Bacteria</taxon>
        <taxon>Pseudomonadati</taxon>
        <taxon>Pseudomonadota</taxon>
        <taxon>Alphaproteobacteria</taxon>
        <taxon>Rhodospirillales</taxon>
        <taxon>Azospirillaceae</taxon>
        <taxon>Azospirillum</taxon>
    </lineage>
</organism>
<feature type="chain" id="PRO_5045765747" evidence="2">
    <location>
        <begin position="31"/>
        <end position="173"/>
    </location>
</feature>
<keyword evidence="2" id="KW-0732">Signal</keyword>
<feature type="signal peptide" evidence="2">
    <location>
        <begin position="1"/>
        <end position="30"/>
    </location>
</feature>
<gene>
    <name evidence="3" type="ORF">QO018_002561</name>
</gene>
<evidence type="ECO:0000256" key="2">
    <source>
        <dbReference type="SAM" id="SignalP"/>
    </source>
</evidence>
<sequence>MCGFDTRRHGEAALCLFFCLALLPAGPALAGALERTEPGHVAPPQPGTSLPIAPPIVQYALPPQWMTIRSKEDWRKAGKFEKDLSRECAALRFNEIAPMRFRAYFNGQVMGVAFGHGLNLRDPGRKADPKKIYLFRNGDSTGCTVQSMDNQDPRVNPAGAQGGAPAAGGFKKY</sequence>
<keyword evidence="4" id="KW-1185">Reference proteome</keyword>
<proteinExistence type="predicted"/>
<dbReference type="Proteomes" id="UP001244552">
    <property type="component" value="Unassembled WGS sequence"/>
</dbReference>
<reference evidence="3 4" key="1">
    <citation type="submission" date="2023-07" db="EMBL/GenBank/DDBJ databases">
        <title>Genomic Encyclopedia of Type Strains, Phase IV (KMG-IV): sequencing the most valuable type-strain genomes for metagenomic binning, comparative biology and taxonomic classification.</title>
        <authorList>
            <person name="Goeker M."/>
        </authorList>
    </citation>
    <scope>NUCLEOTIDE SEQUENCE [LARGE SCALE GENOMIC DNA]</scope>
    <source>
        <strain evidence="3 4">DSM 19922</strain>
    </source>
</reference>